<dbReference type="InterPro" id="IPR051837">
    <property type="entry name" value="SortingNexin/PXDomain-PKLike"/>
</dbReference>
<feature type="non-terminal residue" evidence="4">
    <location>
        <position position="196"/>
    </location>
</feature>
<gene>
    <name evidence="4" type="ORF">JKP88DRAFT_152723</name>
</gene>
<dbReference type="PANTHER" id="PTHR22999">
    <property type="entry name" value="PX SERINE/THREONINE KINASE PXK"/>
    <property type="match status" value="1"/>
</dbReference>
<protein>
    <submittedName>
        <fullName evidence="4">Phox homologous domain-containing protein</fullName>
    </submittedName>
</protein>
<evidence type="ECO:0000313" key="5">
    <source>
        <dbReference type="Proteomes" id="UP000664859"/>
    </source>
</evidence>
<evidence type="ECO:0000259" key="3">
    <source>
        <dbReference type="PROSITE" id="PS50195"/>
    </source>
</evidence>
<dbReference type="PROSITE" id="PS50195">
    <property type="entry name" value="PX"/>
    <property type="match status" value="1"/>
</dbReference>
<organism evidence="4 5">
    <name type="scientific">Tribonema minus</name>
    <dbReference type="NCBI Taxonomy" id="303371"/>
    <lineage>
        <taxon>Eukaryota</taxon>
        <taxon>Sar</taxon>
        <taxon>Stramenopiles</taxon>
        <taxon>Ochrophyta</taxon>
        <taxon>PX clade</taxon>
        <taxon>Xanthophyceae</taxon>
        <taxon>Tribonematales</taxon>
        <taxon>Tribonemataceae</taxon>
        <taxon>Tribonema</taxon>
    </lineage>
</organism>
<evidence type="ECO:0000256" key="1">
    <source>
        <dbReference type="ARBA" id="ARBA00004496"/>
    </source>
</evidence>
<evidence type="ECO:0000256" key="2">
    <source>
        <dbReference type="ARBA" id="ARBA00022490"/>
    </source>
</evidence>
<dbReference type="PANTHER" id="PTHR22999:SF23">
    <property type="entry name" value="SORTING NEXIN-16"/>
    <property type="match status" value="1"/>
</dbReference>
<accession>A0A836CIE0</accession>
<keyword evidence="2" id="KW-0963">Cytoplasm</keyword>
<sequence>QQHSQYMVSVIDAVTRGQGLQAHTAYVIDVSALTTGEDWCVNRRFNQFAALHRRLQQHHRSSQTELTVKLPPKEWVGGRHQGVVATRRAALTSYLQDLLSLYNSSERMPPALSAFLELDSSRRGACAYGREFGVDTIIASGMLQVKWWHGPTKPVIGPLDVALGWLNAYVVLAPGPVLTVLRGREHDPRKPVWRFP</sequence>
<dbReference type="Gene3D" id="3.30.1520.10">
    <property type="entry name" value="Phox-like domain"/>
    <property type="match status" value="1"/>
</dbReference>
<proteinExistence type="predicted"/>
<dbReference type="SUPFAM" id="SSF64268">
    <property type="entry name" value="PX domain"/>
    <property type="match status" value="1"/>
</dbReference>
<comment type="caution">
    <text evidence="4">The sequence shown here is derived from an EMBL/GenBank/DDBJ whole genome shotgun (WGS) entry which is preliminary data.</text>
</comment>
<keyword evidence="5" id="KW-1185">Reference proteome</keyword>
<feature type="domain" description="PX" evidence="3">
    <location>
        <begin position="4"/>
        <end position="122"/>
    </location>
</feature>
<dbReference type="Pfam" id="PF00787">
    <property type="entry name" value="PX"/>
    <property type="match status" value="1"/>
</dbReference>
<dbReference type="GO" id="GO:0035091">
    <property type="term" value="F:phosphatidylinositol binding"/>
    <property type="evidence" value="ECO:0007669"/>
    <property type="project" value="InterPro"/>
</dbReference>
<evidence type="ECO:0000313" key="4">
    <source>
        <dbReference type="EMBL" id="KAG5186654.1"/>
    </source>
</evidence>
<name>A0A836CIE0_9STRA</name>
<feature type="non-terminal residue" evidence="4">
    <location>
        <position position="1"/>
    </location>
</feature>
<dbReference type="OrthoDB" id="63267at2759"/>
<dbReference type="InterPro" id="IPR036871">
    <property type="entry name" value="PX_dom_sf"/>
</dbReference>
<dbReference type="AlphaFoldDB" id="A0A836CIE0"/>
<dbReference type="InterPro" id="IPR001683">
    <property type="entry name" value="PX_dom"/>
</dbReference>
<dbReference type="Proteomes" id="UP000664859">
    <property type="component" value="Unassembled WGS sequence"/>
</dbReference>
<dbReference type="GO" id="GO:0005737">
    <property type="term" value="C:cytoplasm"/>
    <property type="evidence" value="ECO:0007669"/>
    <property type="project" value="UniProtKB-SubCell"/>
</dbReference>
<comment type="subcellular location">
    <subcellularLocation>
        <location evidence="1">Cytoplasm</location>
    </subcellularLocation>
</comment>
<dbReference type="CDD" id="cd06093">
    <property type="entry name" value="PX_domain"/>
    <property type="match status" value="1"/>
</dbReference>
<dbReference type="EMBL" id="JAFCMP010000108">
    <property type="protein sequence ID" value="KAG5186654.1"/>
    <property type="molecule type" value="Genomic_DNA"/>
</dbReference>
<dbReference type="SMART" id="SM00312">
    <property type="entry name" value="PX"/>
    <property type="match status" value="1"/>
</dbReference>
<reference evidence="4" key="1">
    <citation type="submission" date="2021-02" db="EMBL/GenBank/DDBJ databases">
        <title>First Annotated Genome of the Yellow-green Alga Tribonema minus.</title>
        <authorList>
            <person name="Mahan K.M."/>
        </authorList>
    </citation>
    <scope>NUCLEOTIDE SEQUENCE</scope>
    <source>
        <strain evidence="4">UTEX B ZZ1240</strain>
    </source>
</reference>